<dbReference type="PANTHER" id="PTHR46124:SF2">
    <property type="entry name" value="D-AMINOACYL-TRNA DEACYLASE"/>
    <property type="match status" value="1"/>
</dbReference>
<dbReference type="Pfam" id="PF01026">
    <property type="entry name" value="TatD_DNase"/>
    <property type="match status" value="1"/>
</dbReference>
<evidence type="ECO:0000256" key="2">
    <source>
        <dbReference type="ARBA" id="ARBA00022801"/>
    </source>
</evidence>
<dbReference type="CDD" id="cd01310">
    <property type="entry name" value="TatD_DNAse"/>
    <property type="match status" value="1"/>
</dbReference>
<accession>A0ABX2GZ73</accession>
<reference evidence="3 4" key="1">
    <citation type="journal article" date="2020" name="Cell Host Microbe">
        <title>Functional and Genomic Variation between Human-Derived Isolates of Lachnospiraceae Reveals Inter- and Intra-Species Diversity.</title>
        <authorList>
            <person name="Sorbara M.T."/>
            <person name="Littmann E.R."/>
            <person name="Fontana E."/>
            <person name="Moody T.U."/>
            <person name="Kohout C.E."/>
            <person name="Gjonbalaj M."/>
            <person name="Eaton V."/>
            <person name="Seok R."/>
            <person name="Leiner I.M."/>
            <person name="Pamer E.G."/>
        </authorList>
    </citation>
    <scope>NUCLEOTIDE SEQUENCE [LARGE SCALE GENOMIC DNA]</scope>
    <source>
        <strain evidence="3 4">MSK.14.16</strain>
    </source>
</reference>
<dbReference type="InterPro" id="IPR018228">
    <property type="entry name" value="DNase_TatD-rel_CS"/>
</dbReference>
<dbReference type="Proteomes" id="UP000821846">
    <property type="component" value="Unassembled WGS sequence"/>
</dbReference>
<dbReference type="InterPro" id="IPR001130">
    <property type="entry name" value="TatD-like"/>
</dbReference>
<dbReference type="RefSeq" id="WP_173866321.1">
    <property type="nucleotide sequence ID" value="NZ_JAAWUU010000022.1"/>
</dbReference>
<dbReference type="EMBL" id="JAAWUZ010000022">
    <property type="protein sequence ID" value="NSG30140.1"/>
    <property type="molecule type" value="Genomic_DNA"/>
</dbReference>
<evidence type="ECO:0000256" key="1">
    <source>
        <dbReference type="ARBA" id="ARBA00022723"/>
    </source>
</evidence>
<keyword evidence="4" id="KW-1185">Reference proteome</keyword>
<organism evidence="3 4">
    <name type="scientific">Faecalicatena fissicatena</name>
    <dbReference type="NCBI Taxonomy" id="290055"/>
    <lineage>
        <taxon>Bacteria</taxon>
        <taxon>Bacillati</taxon>
        <taxon>Bacillota</taxon>
        <taxon>Clostridia</taxon>
        <taxon>Lachnospirales</taxon>
        <taxon>Lachnospiraceae</taxon>
        <taxon>Faecalicatena</taxon>
    </lineage>
</organism>
<dbReference type="InterPro" id="IPR032466">
    <property type="entry name" value="Metal_Hydrolase"/>
</dbReference>
<dbReference type="NCBIfam" id="TIGR00010">
    <property type="entry name" value="YchF/TatD family DNA exonuclease"/>
    <property type="match status" value="1"/>
</dbReference>
<evidence type="ECO:0000313" key="4">
    <source>
        <dbReference type="Proteomes" id="UP000821846"/>
    </source>
</evidence>
<comment type="caution">
    <text evidence="3">The sequence shown here is derived from an EMBL/GenBank/DDBJ whole genome shotgun (WGS) entry which is preliminary data.</text>
</comment>
<name>A0ABX2GZ73_9FIRM</name>
<gene>
    <name evidence="3" type="ORF">HFM93_07630</name>
</gene>
<sequence>MIFDSHAHYDDEAFDKDRDCLLSTLEEQGVGCIVNVAASFQGAKDSVELSMRYPHVYAAVGVHPDHVGELDEAKMQQLREMCAMKKTVAVGEIGLDYYWDKESHELQKEWFERQMELAKEVDLPIIVHSREAAQDTFDLIKSEHAGTTGGVIHCFSGSKEMAKEYIKMGYYIGVGGVVTFKNARVLKEVVESIPLERILTETDCPYLAPVPFRGKRNCSAYISYVLDMIAELKGISREEAEQVTYENARNMYRITD</sequence>
<dbReference type="SUPFAM" id="SSF51556">
    <property type="entry name" value="Metallo-dependent hydrolases"/>
    <property type="match status" value="1"/>
</dbReference>
<dbReference type="Gene3D" id="3.20.20.140">
    <property type="entry name" value="Metal-dependent hydrolases"/>
    <property type="match status" value="1"/>
</dbReference>
<protein>
    <submittedName>
        <fullName evidence="3">TatD family hydrolase</fullName>
    </submittedName>
</protein>
<dbReference type="PIRSF" id="PIRSF005902">
    <property type="entry name" value="DNase_TatD"/>
    <property type="match status" value="1"/>
</dbReference>
<proteinExistence type="predicted"/>
<dbReference type="PROSITE" id="PS01091">
    <property type="entry name" value="TATD_3"/>
    <property type="match status" value="1"/>
</dbReference>
<keyword evidence="1" id="KW-0479">Metal-binding</keyword>
<dbReference type="GO" id="GO:0016787">
    <property type="term" value="F:hydrolase activity"/>
    <property type="evidence" value="ECO:0007669"/>
    <property type="project" value="UniProtKB-KW"/>
</dbReference>
<dbReference type="PANTHER" id="PTHR46124">
    <property type="entry name" value="D-AMINOACYL-TRNA DEACYLASE"/>
    <property type="match status" value="1"/>
</dbReference>
<evidence type="ECO:0000313" key="3">
    <source>
        <dbReference type="EMBL" id="NSG30140.1"/>
    </source>
</evidence>
<dbReference type="InterPro" id="IPR015991">
    <property type="entry name" value="TatD/YcfH-like"/>
</dbReference>
<keyword evidence="2 3" id="KW-0378">Hydrolase</keyword>